<dbReference type="PIRSF" id="PIRSF001439">
    <property type="entry name" value="CryM"/>
    <property type="match status" value="1"/>
</dbReference>
<gene>
    <name evidence="1" type="ORF">ACFSKW_51050</name>
</gene>
<proteinExistence type="predicted"/>
<dbReference type="PANTHER" id="PTHR13812:SF19">
    <property type="entry name" value="KETIMINE REDUCTASE MU-CRYSTALLIN"/>
    <property type="match status" value="1"/>
</dbReference>
<dbReference type="PANTHER" id="PTHR13812">
    <property type="entry name" value="KETIMINE REDUCTASE MU-CRYSTALLIN"/>
    <property type="match status" value="1"/>
</dbReference>
<reference evidence="2" key="1">
    <citation type="journal article" date="2019" name="Int. J. Syst. Evol. Microbiol.">
        <title>The Global Catalogue of Microorganisms (GCM) 10K type strain sequencing project: providing services to taxonomists for standard genome sequencing and annotation.</title>
        <authorList>
            <consortium name="The Broad Institute Genomics Platform"/>
            <consortium name="The Broad Institute Genome Sequencing Center for Infectious Disease"/>
            <person name="Wu L."/>
            <person name="Ma J."/>
        </authorList>
    </citation>
    <scope>NUCLEOTIDE SEQUENCE [LARGE SCALE GENOMIC DNA]</scope>
    <source>
        <strain evidence="2">ICMP 6774ER</strain>
    </source>
</reference>
<organism evidence="1 2">
    <name type="scientific">Nonomuraea mangrovi</name>
    <dbReference type="NCBI Taxonomy" id="2316207"/>
    <lineage>
        <taxon>Bacteria</taxon>
        <taxon>Bacillati</taxon>
        <taxon>Actinomycetota</taxon>
        <taxon>Actinomycetes</taxon>
        <taxon>Streptosporangiales</taxon>
        <taxon>Streptosporangiaceae</taxon>
        <taxon>Nonomuraea</taxon>
    </lineage>
</organism>
<dbReference type="Gene3D" id="3.40.50.720">
    <property type="entry name" value="NAD(P)-binding Rossmann-like Domain"/>
    <property type="match status" value="1"/>
</dbReference>
<dbReference type="EMBL" id="JBHUFV010000096">
    <property type="protein sequence ID" value="MFD1939824.1"/>
    <property type="molecule type" value="Genomic_DNA"/>
</dbReference>
<accession>A0ABW4THE3</accession>
<dbReference type="Pfam" id="PF02423">
    <property type="entry name" value="OCD_Mu_crystall"/>
    <property type="match status" value="1"/>
</dbReference>
<comment type="caution">
    <text evidence="1">The sequence shown here is derived from an EMBL/GenBank/DDBJ whole genome shotgun (WGS) entry which is preliminary data.</text>
</comment>
<dbReference type="InterPro" id="IPR023401">
    <property type="entry name" value="ODC_N"/>
</dbReference>
<evidence type="ECO:0000313" key="2">
    <source>
        <dbReference type="Proteomes" id="UP001597368"/>
    </source>
</evidence>
<dbReference type="RefSeq" id="WP_379582456.1">
    <property type="nucleotide sequence ID" value="NZ_JBHUFV010000096.1"/>
</dbReference>
<dbReference type="Proteomes" id="UP001597368">
    <property type="component" value="Unassembled WGS sequence"/>
</dbReference>
<name>A0ABW4THE3_9ACTN</name>
<dbReference type="InterPro" id="IPR003462">
    <property type="entry name" value="ODC_Mu_crystall"/>
</dbReference>
<dbReference type="InterPro" id="IPR036291">
    <property type="entry name" value="NAD(P)-bd_dom_sf"/>
</dbReference>
<protein>
    <submittedName>
        <fullName evidence="1">Ornithine cyclodeaminase family protein</fullName>
    </submittedName>
</protein>
<evidence type="ECO:0000313" key="1">
    <source>
        <dbReference type="EMBL" id="MFD1939824.1"/>
    </source>
</evidence>
<dbReference type="SUPFAM" id="SSF51735">
    <property type="entry name" value="NAD(P)-binding Rossmann-fold domains"/>
    <property type="match status" value="1"/>
</dbReference>
<sequence>MTVPVLGLEALEAAARPETVFETVRAALIAHAEDRTTVPAPLHLDFPQAGGDCHVKAGWITGDDDFVVKIVSGFYRNPDRGLPTNHGLVCVVSALTGQVRAVLDDRGRLTAWRTAAAGALVTHAMSRADAGTVGVFGTGEQAGLQVEWLGMLRPLARVLVHGRDARKAAALCDRLGALGYEARPAAADETAAADIVITTTPATAPVLAAAAVRQGAHVTGIGADMPHKNELPADLFRRAETIVTDDHSQCLHHGDFGHAVRAGAVAEHADTAAGAVLAGPARRSATAVTVADLTGVGALDAALASALIRSTAW</sequence>
<dbReference type="Gene3D" id="3.30.1780.10">
    <property type="entry name" value="ornithine cyclodeaminase, domain 1"/>
    <property type="match status" value="1"/>
</dbReference>
<keyword evidence="2" id="KW-1185">Reference proteome</keyword>